<feature type="transmembrane region" description="Helical" evidence="1">
    <location>
        <begin position="24"/>
        <end position="44"/>
    </location>
</feature>
<keyword evidence="1" id="KW-1133">Transmembrane helix</keyword>
<reference evidence="2 3" key="1">
    <citation type="submission" date="2017-09" db="EMBL/GenBank/DDBJ databases">
        <authorList>
            <person name="Zhang H."/>
            <person name="Hu S."/>
            <person name="Xu J."/>
            <person name="He Z."/>
        </authorList>
    </citation>
    <scope>NUCLEOTIDE SEQUENCE [LARGE SCALE GENOMIC DNA]</scope>
    <source>
        <strain evidence="2 3">TXX3120</strain>
    </source>
</reference>
<name>A0A494V397_9ACTN</name>
<dbReference type="GeneID" id="93885092"/>
<feature type="transmembrane region" description="Helical" evidence="1">
    <location>
        <begin position="56"/>
        <end position="75"/>
    </location>
</feature>
<dbReference type="KEGG" id="sfug:CNQ36_19885"/>
<feature type="transmembrane region" description="Helical" evidence="1">
    <location>
        <begin position="153"/>
        <end position="175"/>
    </location>
</feature>
<keyword evidence="1" id="KW-0472">Membrane</keyword>
<keyword evidence="1" id="KW-0812">Transmembrane</keyword>
<proteinExistence type="predicted"/>
<feature type="transmembrane region" description="Helical" evidence="1">
    <location>
        <begin position="123"/>
        <end position="141"/>
    </location>
</feature>
<dbReference type="Proteomes" id="UP000282170">
    <property type="component" value="Chromosome"/>
</dbReference>
<evidence type="ECO:0008006" key="4">
    <source>
        <dbReference type="Google" id="ProtNLM"/>
    </source>
</evidence>
<gene>
    <name evidence="2" type="ORF">CNQ36_19885</name>
</gene>
<evidence type="ECO:0000313" key="3">
    <source>
        <dbReference type="Proteomes" id="UP000282170"/>
    </source>
</evidence>
<dbReference type="RefSeq" id="WP_121546998.1">
    <property type="nucleotide sequence ID" value="NZ_CP023407.1"/>
</dbReference>
<protein>
    <recommendedName>
        <fullName evidence="4">DUF1772 domain-containing protein</fullName>
    </recommendedName>
</protein>
<organism evidence="2 3">
    <name type="scientific">Streptomyces fungicidicus</name>
    <dbReference type="NCBI Taxonomy" id="68203"/>
    <lineage>
        <taxon>Bacteria</taxon>
        <taxon>Bacillati</taxon>
        <taxon>Actinomycetota</taxon>
        <taxon>Actinomycetes</taxon>
        <taxon>Kitasatosporales</taxon>
        <taxon>Streptomycetaceae</taxon>
        <taxon>Streptomyces</taxon>
    </lineage>
</organism>
<evidence type="ECO:0000256" key="1">
    <source>
        <dbReference type="SAM" id="Phobius"/>
    </source>
</evidence>
<sequence length="189" mass="20612">MSQTPRDRWAIPPKIGYVNAAQNAHFVAAPLLAAAAIGIAGVMAADGDKFRWPGPAMTLMTVCAVFFVSCIQSSFNAATHLFNPADLDAWYGSSEKPPDTVLMQIQQRDFQIWKQSSRRAVRLYNWGVVTLGMGTATALAPHESASSAHAACRWAACAFVVVATVRVAVTTTAEARRVRRNRHSRRQEP</sequence>
<evidence type="ECO:0000313" key="2">
    <source>
        <dbReference type="EMBL" id="AYL37464.1"/>
    </source>
</evidence>
<keyword evidence="3" id="KW-1185">Reference proteome</keyword>
<dbReference type="AlphaFoldDB" id="A0A494V397"/>
<dbReference type="EMBL" id="CP023407">
    <property type="protein sequence ID" value="AYL37464.1"/>
    <property type="molecule type" value="Genomic_DNA"/>
</dbReference>
<accession>A0A494V397</accession>